<sequence>MPVPAVVGKKGQTILENLGSSQHCAGNCKPPFYWPSMRVSAMAIVTRAPTPAPRGSHIHLVLVVPQVAHKRSLVSARGLCLARPMEVGAAVEGRLMGLDGGWRVTDR</sequence>
<protein>
    <submittedName>
        <fullName evidence="1">Uncharacterized protein</fullName>
    </submittedName>
</protein>
<accession>A0A7S4GFL1</accession>
<reference evidence="1" key="1">
    <citation type="submission" date="2021-01" db="EMBL/GenBank/DDBJ databases">
        <authorList>
            <person name="Corre E."/>
            <person name="Pelletier E."/>
            <person name="Niang G."/>
            <person name="Scheremetjew M."/>
            <person name="Finn R."/>
            <person name="Kale V."/>
            <person name="Holt S."/>
            <person name="Cochrane G."/>
            <person name="Meng A."/>
            <person name="Brown T."/>
            <person name="Cohen L."/>
        </authorList>
    </citation>
    <scope>NUCLEOTIDE SEQUENCE</scope>
    <source>
        <strain evidence="1">CCMP1594</strain>
    </source>
</reference>
<gene>
    <name evidence="1" type="ORF">EGYM00163_LOCUS46880</name>
</gene>
<name>A0A7S4GFL1_9EUGL</name>
<organism evidence="1">
    <name type="scientific">Eutreptiella gymnastica</name>
    <dbReference type="NCBI Taxonomy" id="73025"/>
    <lineage>
        <taxon>Eukaryota</taxon>
        <taxon>Discoba</taxon>
        <taxon>Euglenozoa</taxon>
        <taxon>Euglenida</taxon>
        <taxon>Spirocuta</taxon>
        <taxon>Euglenophyceae</taxon>
        <taxon>Eutreptiales</taxon>
        <taxon>Eutreptiaceae</taxon>
        <taxon>Eutreptiella</taxon>
    </lineage>
</organism>
<evidence type="ECO:0000313" key="1">
    <source>
        <dbReference type="EMBL" id="CAE0835530.1"/>
    </source>
</evidence>
<dbReference type="EMBL" id="HBJA01136334">
    <property type="protein sequence ID" value="CAE0835530.1"/>
    <property type="molecule type" value="Transcribed_RNA"/>
</dbReference>
<proteinExistence type="predicted"/>
<dbReference type="AlphaFoldDB" id="A0A7S4GFL1"/>